<evidence type="ECO:0000313" key="2">
    <source>
        <dbReference type="Proteomes" id="UP001163321"/>
    </source>
</evidence>
<organism evidence="1 2">
    <name type="scientific">Peronosclerospora sorghi</name>
    <dbReference type="NCBI Taxonomy" id="230839"/>
    <lineage>
        <taxon>Eukaryota</taxon>
        <taxon>Sar</taxon>
        <taxon>Stramenopiles</taxon>
        <taxon>Oomycota</taxon>
        <taxon>Peronosporomycetes</taxon>
        <taxon>Peronosporales</taxon>
        <taxon>Peronosporaceae</taxon>
        <taxon>Peronosclerospora</taxon>
    </lineage>
</organism>
<name>A0ACC0WHY4_9STRA</name>
<protein>
    <submittedName>
        <fullName evidence="1">Uncharacterized protein</fullName>
    </submittedName>
</protein>
<dbReference type="Proteomes" id="UP001163321">
    <property type="component" value="Chromosome 13"/>
</dbReference>
<keyword evidence="2" id="KW-1185">Reference proteome</keyword>
<sequence length="101" mass="11590">MMLELQATKHTAANAREEHSLRRCENLKTLYWTQAKKKNSTANTDVSQLELPQGCRYAPSRKTFEHTLQLLVGIFSAACSRRDDIESLLYVLIYLMRGDLS</sequence>
<comment type="caution">
    <text evidence="1">The sequence shown here is derived from an EMBL/GenBank/DDBJ whole genome shotgun (WGS) entry which is preliminary data.</text>
</comment>
<dbReference type="EMBL" id="CM047592">
    <property type="protein sequence ID" value="KAI9917331.1"/>
    <property type="molecule type" value="Genomic_DNA"/>
</dbReference>
<reference evidence="1 2" key="1">
    <citation type="journal article" date="2022" name="bioRxiv">
        <title>The genome of the oomycete Peronosclerospora sorghi, a cosmopolitan pathogen of maize and sorghum, is inflated with dispersed pseudogenes.</title>
        <authorList>
            <person name="Fletcher K."/>
            <person name="Martin F."/>
            <person name="Isakeit T."/>
            <person name="Cavanaugh K."/>
            <person name="Magill C."/>
            <person name="Michelmore R."/>
        </authorList>
    </citation>
    <scope>NUCLEOTIDE SEQUENCE [LARGE SCALE GENOMIC DNA]</scope>
    <source>
        <strain evidence="1">P6</strain>
    </source>
</reference>
<proteinExistence type="predicted"/>
<accession>A0ACC0WHY4</accession>
<evidence type="ECO:0000313" key="1">
    <source>
        <dbReference type="EMBL" id="KAI9917331.1"/>
    </source>
</evidence>
<gene>
    <name evidence="1" type="ORF">PsorP6_013194</name>
</gene>